<protein>
    <submittedName>
        <fullName evidence="1">Uncharacterized protein</fullName>
    </submittedName>
</protein>
<dbReference type="EMBL" id="LAVV01009163">
    <property type="protein sequence ID" value="KNZ51099.1"/>
    <property type="molecule type" value="Genomic_DNA"/>
</dbReference>
<sequence>MITTKNPNPSSRLFTLPQRKLIEKGIELAGILNCHPILRKPFNTSLTQHGLMKLKPVSQEMVPFVSRIQENIWIIFLIEELYNEKKKNPSQFNVDNKGLIDKINNLGLTKKTKHLDIKANWLCDLKKNNEILVKLIPSEAMIADALTQPSNQESLNRLKAKCLLVTVVFSSMVGGVETWLLEHSCDT</sequence>
<comment type="caution">
    <text evidence="1">The sequence shown here is derived from an EMBL/GenBank/DDBJ whole genome shotgun (WGS) entry which is preliminary data.</text>
</comment>
<dbReference type="CDD" id="cd09272">
    <property type="entry name" value="RNase_HI_RT_Ty1"/>
    <property type="match status" value="1"/>
</dbReference>
<accession>A0A0L6URE9</accession>
<evidence type="ECO:0000313" key="2">
    <source>
        <dbReference type="Proteomes" id="UP000037035"/>
    </source>
</evidence>
<evidence type="ECO:0000313" key="1">
    <source>
        <dbReference type="EMBL" id="KNZ51099.1"/>
    </source>
</evidence>
<dbReference type="OrthoDB" id="3344688at2759"/>
<proteinExistence type="predicted"/>
<reference evidence="1 2" key="1">
    <citation type="submission" date="2015-08" db="EMBL/GenBank/DDBJ databases">
        <title>Next Generation Sequencing and Analysis of the Genome of Puccinia sorghi L Schw, the Causal Agent of Maize Common Rust.</title>
        <authorList>
            <person name="Rochi L."/>
            <person name="Burguener G."/>
            <person name="Darino M."/>
            <person name="Turjanski A."/>
            <person name="Kreff E."/>
            <person name="Dieguez M.J."/>
            <person name="Sacco F."/>
        </authorList>
    </citation>
    <scope>NUCLEOTIDE SEQUENCE [LARGE SCALE GENOMIC DNA]</scope>
    <source>
        <strain evidence="1 2">RO10H11247</strain>
    </source>
</reference>
<dbReference type="Proteomes" id="UP000037035">
    <property type="component" value="Unassembled WGS sequence"/>
</dbReference>
<dbReference type="AlphaFoldDB" id="A0A0L6URE9"/>
<dbReference type="VEuPathDB" id="FungiDB:VP01_4095g2"/>
<gene>
    <name evidence="1" type="ORF">VP01_4095g2</name>
</gene>
<keyword evidence="2" id="KW-1185">Reference proteome</keyword>
<name>A0A0L6URE9_9BASI</name>
<organism evidence="1 2">
    <name type="scientific">Puccinia sorghi</name>
    <dbReference type="NCBI Taxonomy" id="27349"/>
    <lineage>
        <taxon>Eukaryota</taxon>
        <taxon>Fungi</taxon>
        <taxon>Dikarya</taxon>
        <taxon>Basidiomycota</taxon>
        <taxon>Pucciniomycotina</taxon>
        <taxon>Pucciniomycetes</taxon>
        <taxon>Pucciniales</taxon>
        <taxon>Pucciniaceae</taxon>
        <taxon>Puccinia</taxon>
    </lineage>
</organism>